<organism evidence="2 3">
    <name type="scientific">Prorocentrum cordatum</name>
    <dbReference type="NCBI Taxonomy" id="2364126"/>
    <lineage>
        <taxon>Eukaryota</taxon>
        <taxon>Sar</taxon>
        <taxon>Alveolata</taxon>
        <taxon>Dinophyceae</taxon>
        <taxon>Prorocentrales</taxon>
        <taxon>Prorocentraceae</taxon>
        <taxon>Prorocentrum</taxon>
    </lineage>
</organism>
<evidence type="ECO:0000313" key="3">
    <source>
        <dbReference type="Proteomes" id="UP001189429"/>
    </source>
</evidence>
<dbReference type="Proteomes" id="UP001189429">
    <property type="component" value="Unassembled WGS sequence"/>
</dbReference>
<gene>
    <name evidence="2" type="ORF">PCOR1329_LOCUS33877</name>
</gene>
<comment type="caution">
    <text evidence="2">The sequence shown here is derived from an EMBL/GenBank/DDBJ whole genome shotgun (WGS) entry which is preliminary data.</text>
</comment>
<accession>A0ABN9SZ51</accession>
<protein>
    <submittedName>
        <fullName evidence="2">Uncharacterized protein</fullName>
    </submittedName>
</protein>
<evidence type="ECO:0000313" key="2">
    <source>
        <dbReference type="EMBL" id="CAK0837762.1"/>
    </source>
</evidence>
<name>A0ABN9SZ51_9DINO</name>
<feature type="region of interest" description="Disordered" evidence="1">
    <location>
        <begin position="100"/>
        <end position="122"/>
    </location>
</feature>
<feature type="compositionally biased region" description="Polar residues" evidence="1">
    <location>
        <begin position="100"/>
        <end position="112"/>
    </location>
</feature>
<reference evidence="2" key="1">
    <citation type="submission" date="2023-10" db="EMBL/GenBank/DDBJ databases">
        <authorList>
            <person name="Chen Y."/>
            <person name="Shah S."/>
            <person name="Dougan E. K."/>
            <person name="Thang M."/>
            <person name="Chan C."/>
        </authorList>
    </citation>
    <scope>NUCLEOTIDE SEQUENCE [LARGE SCALE GENOMIC DNA]</scope>
</reference>
<keyword evidence="3" id="KW-1185">Reference proteome</keyword>
<proteinExistence type="predicted"/>
<evidence type="ECO:0000256" key="1">
    <source>
        <dbReference type="SAM" id="MobiDB-lite"/>
    </source>
</evidence>
<dbReference type="EMBL" id="CAUYUJ010014174">
    <property type="protein sequence ID" value="CAK0837762.1"/>
    <property type="molecule type" value="Genomic_DNA"/>
</dbReference>
<sequence length="122" mass="13415">MIDSVQSLTNYPLPPPHHPVVLCSKISSKEKMPIFVKPKQLPIHRPFGPSLEASEWEDLQATLAHVSRIVETGISQEAGQAALDVADGALVRHMETHISQVTDTPKQRSTTRGGPPIIKWIP</sequence>